<evidence type="ECO:0000313" key="2">
    <source>
        <dbReference type="EMBL" id="KAJ4960492.1"/>
    </source>
</evidence>
<name>A0A9Q0HAG8_9MAGN</name>
<proteinExistence type="predicted"/>
<sequence length="120" mass="14577">MQIKKIRMEWFIFTLMKGTQHIKWVEQTPEGRKKKGTFIHTAGTPNNSLHTENPIIVMLINLRRWYKNYRLIEKMRSYRHEPRAFPQHSSLSPPHEHRDRESKRKPHCRDIPRTRSIKIP</sequence>
<keyword evidence="3" id="KW-1185">Reference proteome</keyword>
<protein>
    <submittedName>
        <fullName evidence="2">Uncharacterized protein</fullName>
    </submittedName>
</protein>
<accession>A0A9Q0HAG8</accession>
<feature type="region of interest" description="Disordered" evidence="1">
    <location>
        <begin position="82"/>
        <end position="120"/>
    </location>
</feature>
<evidence type="ECO:0000313" key="3">
    <source>
        <dbReference type="Proteomes" id="UP001141806"/>
    </source>
</evidence>
<dbReference type="Proteomes" id="UP001141806">
    <property type="component" value="Unassembled WGS sequence"/>
</dbReference>
<evidence type="ECO:0000256" key="1">
    <source>
        <dbReference type="SAM" id="MobiDB-lite"/>
    </source>
</evidence>
<gene>
    <name evidence="2" type="ORF">NE237_020402</name>
</gene>
<reference evidence="2" key="1">
    <citation type="journal article" date="2023" name="Plant J.">
        <title>The genome of the king protea, Protea cynaroides.</title>
        <authorList>
            <person name="Chang J."/>
            <person name="Duong T.A."/>
            <person name="Schoeman C."/>
            <person name="Ma X."/>
            <person name="Roodt D."/>
            <person name="Barker N."/>
            <person name="Li Z."/>
            <person name="Van de Peer Y."/>
            <person name="Mizrachi E."/>
        </authorList>
    </citation>
    <scope>NUCLEOTIDE SEQUENCE</scope>
    <source>
        <tissue evidence="2">Young leaves</tissue>
    </source>
</reference>
<organism evidence="2 3">
    <name type="scientific">Protea cynaroides</name>
    <dbReference type="NCBI Taxonomy" id="273540"/>
    <lineage>
        <taxon>Eukaryota</taxon>
        <taxon>Viridiplantae</taxon>
        <taxon>Streptophyta</taxon>
        <taxon>Embryophyta</taxon>
        <taxon>Tracheophyta</taxon>
        <taxon>Spermatophyta</taxon>
        <taxon>Magnoliopsida</taxon>
        <taxon>Proteales</taxon>
        <taxon>Proteaceae</taxon>
        <taxon>Protea</taxon>
    </lineage>
</organism>
<dbReference type="AlphaFoldDB" id="A0A9Q0HAG8"/>
<dbReference type="EMBL" id="JAMYWD010000009">
    <property type="protein sequence ID" value="KAJ4960492.1"/>
    <property type="molecule type" value="Genomic_DNA"/>
</dbReference>
<comment type="caution">
    <text evidence="2">The sequence shown here is derived from an EMBL/GenBank/DDBJ whole genome shotgun (WGS) entry which is preliminary data.</text>
</comment>
<feature type="compositionally biased region" description="Basic and acidic residues" evidence="1">
    <location>
        <begin position="94"/>
        <end position="113"/>
    </location>
</feature>